<protein>
    <submittedName>
        <fullName evidence="1">BQ5605_C022g09578 protein</fullName>
    </submittedName>
</protein>
<reference evidence="1 2" key="1">
    <citation type="submission" date="2016-11" db="EMBL/GenBank/DDBJ databases">
        <authorList>
            <person name="Jaros S."/>
            <person name="Januszkiewicz K."/>
            <person name="Wedrychowicz H."/>
        </authorList>
    </citation>
    <scope>NUCLEOTIDE SEQUENCE [LARGE SCALE GENOMIC DNA]</scope>
</reference>
<proteinExistence type="predicted"/>
<organism evidence="1 2">
    <name type="scientific">Microbotryum silenes-dioicae</name>
    <dbReference type="NCBI Taxonomy" id="796604"/>
    <lineage>
        <taxon>Eukaryota</taxon>
        <taxon>Fungi</taxon>
        <taxon>Dikarya</taxon>
        <taxon>Basidiomycota</taxon>
        <taxon>Pucciniomycotina</taxon>
        <taxon>Microbotryomycetes</taxon>
        <taxon>Microbotryales</taxon>
        <taxon>Microbotryaceae</taxon>
        <taxon>Microbotryum</taxon>
    </lineage>
</organism>
<keyword evidence="2" id="KW-1185">Reference proteome</keyword>
<evidence type="ECO:0000313" key="2">
    <source>
        <dbReference type="Proteomes" id="UP000249464"/>
    </source>
</evidence>
<sequence>MMNIFYKNKNKTDRGVRIRRSQQFPDRGGSENGRFKYVDDTFALPLLTTSINIGVRKPDGSVTHKDKTGRLSFADLVANLEYTFTARLCSLEETQRRGQPPNHKLLQLLNNVQSILRQHPSAEFALGFAIHLDTAYAVKVDNEVVRIVELKDCWHDVNLPKMAALFRIFLNVDYDSSGFSPVFRCEFTPVSGFNETALRVESLGPSTQQALQGRDEKAPEFVKVSSLDCIPPSVLAHSGSGAYAAFKLDTPPVLLPQLGGSDKILTTTNDSSTATPSSRPVYQLWAVRRLLEHAEETNKAIREVAVSIYMVANLPSTTLRHVALAVDCHSIPASKRRLPGLPNGGKRRDVGILTIAVPELDHPHKYRSILDKKNPPTIAELANLLASALDDILRC</sequence>
<dbReference type="EMBL" id="FQNC01000084">
    <property type="protein sequence ID" value="SGZ23036.1"/>
    <property type="molecule type" value="Genomic_DNA"/>
</dbReference>
<dbReference type="AlphaFoldDB" id="A0A2X0MP90"/>
<dbReference type="Proteomes" id="UP000249464">
    <property type="component" value="Unassembled WGS sequence"/>
</dbReference>
<name>A0A2X0MP90_9BASI</name>
<evidence type="ECO:0000313" key="1">
    <source>
        <dbReference type="EMBL" id="SGZ23036.1"/>
    </source>
</evidence>
<accession>A0A2X0MP90</accession>
<gene>
    <name evidence="1" type="primary">BQ5605_C022g09578</name>
    <name evidence="1" type="ORF">BQ5605_C022G09578</name>
</gene>